<feature type="domain" description="Calcineurin-like phosphoesterase" evidence="2">
    <location>
        <begin position="7"/>
        <end position="203"/>
    </location>
</feature>
<sequence>MKMKNITFIHAADLHLGGMFSGFRHLPDPLFEKLITSSYKALKNLVQTAIKEKVNFVLLAGDIYDVDQRSLKAQIQFQKAMEELNKAEIPVYLIHGNHDFLEGKYFNLSLPPNVHVFGEEVEVEEYRKNDGTTVMLYGFSYEKRHVRARMIDGYIKQTVGDFHIGLLHGNLEGETAHGNYAPFTKKDLLEKGFDYWALGHIHKRMVVLDNPAAVYPGCLQGRNKKETGEKGFYLIELSDVGTKMEFRPASVLDWQEEIVDASGLEMSELVRRLNERKEYLRAEGKDLLLEITLDAADAKEEDWLYSDLDEILEAVQEGEETEAPMIWIHSIKVRPPVWLEEDKQVSVSFLAELLDVSSSIRIEQYEDFTAPLFIHPTARRYLQGWNQETRQEIILEANMELMKRLNRK</sequence>
<dbReference type="PANTHER" id="PTHR30337:SF7">
    <property type="entry name" value="PHOSPHOESTERASE"/>
    <property type="match status" value="1"/>
</dbReference>
<evidence type="ECO:0000259" key="2">
    <source>
        <dbReference type="Pfam" id="PF00149"/>
    </source>
</evidence>
<dbReference type="InterPro" id="IPR029052">
    <property type="entry name" value="Metallo-depent_PP-like"/>
</dbReference>
<protein>
    <submittedName>
        <fullName evidence="3">DNA repair exonuclease</fullName>
    </submittedName>
</protein>
<dbReference type="PIRSF" id="PIRSF033091">
    <property type="entry name" value="Pesterase_YhaO"/>
    <property type="match status" value="1"/>
</dbReference>
<dbReference type="Gene3D" id="3.60.21.10">
    <property type="match status" value="1"/>
</dbReference>
<evidence type="ECO:0000313" key="4">
    <source>
        <dbReference type="Proteomes" id="UP000239663"/>
    </source>
</evidence>
<keyword evidence="1" id="KW-0378">Hydrolase</keyword>
<keyword evidence="4" id="KW-1185">Reference proteome</keyword>
<dbReference type="AlphaFoldDB" id="A0A2S7N0J0"/>
<dbReference type="InterPro" id="IPR014576">
    <property type="entry name" value="Pesterase_YhaO"/>
</dbReference>
<proteinExistence type="predicted"/>
<dbReference type="Proteomes" id="UP000239663">
    <property type="component" value="Unassembled WGS sequence"/>
</dbReference>
<reference evidence="3 4" key="1">
    <citation type="submission" date="2017-12" db="EMBL/GenBank/DDBJ databases">
        <title>Taxonomic description and draft genome of Pradoshia cofamensis Gen. nov., sp. nov., a thermotolerant bacillale isolated from anterior gut of earthworm Eisenia fetida.</title>
        <authorList>
            <person name="Saha T."/>
            <person name="Chakraborty R."/>
        </authorList>
    </citation>
    <scope>NUCLEOTIDE SEQUENCE [LARGE SCALE GENOMIC DNA]</scope>
    <source>
        <strain evidence="3 4">EAG3</strain>
    </source>
</reference>
<dbReference type="PANTHER" id="PTHR30337">
    <property type="entry name" value="COMPONENT OF ATP-DEPENDENT DSDNA EXONUCLEASE"/>
    <property type="match status" value="1"/>
</dbReference>
<comment type="caution">
    <text evidence="3">The sequence shown here is derived from an EMBL/GenBank/DDBJ whole genome shotgun (WGS) entry which is preliminary data.</text>
</comment>
<dbReference type="SUPFAM" id="SSF56300">
    <property type="entry name" value="Metallo-dependent phosphatases"/>
    <property type="match status" value="1"/>
</dbReference>
<evidence type="ECO:0000256" key="1">
    <source>
        <dbReference type="ARBA" id="ARBA00022801"/>
    </source>
</evidence>
<dbReference type="CDD" id="cd00840">
    <property type="entry name" value="MPP_Mre11_N"/>
    <property type="match status" value="1"/>
</dbReference>
<dbReference type="Pfam" id="PF00149">
    <property type="entry name" value="Metallophos"/>
    <property type="match status" value="1"/>
</dbReference>
<dbReference type="InterPro" id="IPR004843">
    <property type="entry name" value="Calcineurin-like_PHP"/>
</dbReference>
<organism evidence="3 4">
    <name type="scientific">Pradoshia eiseniae</name>
    <dbReference type="NCBI Taxonomy" id="2064768"/>
    <lineage>
        <taxon>Bacteria</taxon>
        <taxon>Bacillati</taxon>
        <taxon>Bacillota</taxon>
        <taxon>Bacilli</taxon>
        <taxon>Bacillales</taxon>
        <taxon>Bacillaceae</taxon>
        <taxon>Pradoshia</taxon>
    </lineage>
</organism>
<dbReference type="GO" id="GO:0004527">
    <property type="term" value="F:exonuclease activity"/>
    <property type="evidence" value="ECO:0007669"/>
    <property type="project" value="UniProtKB-KW"/>
</dbReference>
<keyword evidence="3" id="KW-0540">Nuclease</keyword>
<gene>
    <name evidence="3" type="ORF">CYL18_09645</name>
</gene>
<evidence type="ECO:0000313" key="3">
    <source>
        <dbReference type="EMBL" id="PQD95536.1"/>
    </source>
</evidence>
<dbReference type="InterPro" id="IPR041796">
    <property type="entry name" value="Mre11_N"/>
</dbReference>
<name>A0A2S7N0J0_9BACI</name>
<dbReference type="EMBL" id="PKOZ01000004">
    <property type="protein sequence ID" value="PQD95536.1"/>
    <property type="molecule type" value="Genomic_DNA"/>
</dbReference>
<keyword evidence="3" id="KW-0269">Exonuclease</keyword>
<dbReference type="InterPro" id="IPR050535">
    <property type="entry name" value="DNA_Repair-Maintenance_Comp"/>
</dbReference>
<accession>A0A2S7N0J0</accession>